<evidence type="ECO:0000313" key="8">
    <source>
        <dbReference type="Proteomes" id="UP001500013"/>
    </source>
</evidence>
<sequence>MSTTLPAPVDTTADKSAETPYRVAQRLILPPDADLDVLPLYIDGKPAKSAARAPMHPEDVLGRHSFRIRPGDRVSFGSYFNAFAASYWRRWTSVDHVRLAVTTSGAGTLIVYKSNARGASQRVDSKMISGDELTTTLDLSLDSFGDGGWYWFDIVAGSGAVVIESALWSVPDNGKRGRVSLGVTTMNRPDYCVRTLGMIAADPNLRDVLDEVFIVDQGTQLVSQEDGFDAVATALGDQLTMIEQANLGGSGGFSRGMYETVKAGRSDYVILLDDDIILETESIIRLAAFADMTSRPTIVGGHMFDMNNRSVLHTFGEVVDPFYWVPGLPSADQYLGHDFDRTGLRAAKWLHQRVDVDYNGWWMCLIPVEVIKQLGLSLPIFIKWDDAEYGLRAKEAGIPTVSLPGAAVWHVSWIDKDDLVGWQAYFHARNRLMTAIMYSPFEHGGYMLRTAMASDLKHLVSMQYYTGAGRIQALEDVLGGPERLHSLLPTRLPEIRAMATEYPDAQMRKEVDAFPDLRHGKPVKPRKKDTPDTGALLAVKGALALGRAFAARDSEEARRHPQVRIAHKDNRWYRLAKYDSAIVSTADGTAASWYQRNPKKMRHLASRSAALSAQVFSQWKHLREVYRSARDEITSIEAWERTFGIEPGQKPE</sequence>
<evidence type="ECO:0000259" key="6">
    <source>
        <dbReference type="Pfam" id="PF19320"/>
    </source>
</evidence>
<dbReference type="Pfam" id="PF13641">
    <property type="entry name" value="Glyco_tranf_2_3"/>
    <property type="match status" value="1"/>
</dbReference>
<dbReference type="InterPro" id="IPR040492">
    <property type="entry name" value="GlfT2_N"/>
</dbReference>
<feature type="domain" description="Galactofuranosyltransferase-2 C-terminal" evidence="6">
    <location>
        <begin position="447"/>
        <end position="643"/>
    </location>
</feature>
<protein>
    <submittedName>
        <fullName evidence="7">Glycosyltransferase</fullName>
    </submittedName>
</protein>
<evidence type="ECO:0000259" key="5">
    <source>
        <dbReference type="Pfam" id="PF17994"/>
    </source>
</evidence>
<organism evidence="7 8">
    <name type="scientific">Terrabacter lapilli</name>
    <dbReference type="NCBI Taxonomy" id="436231"/>
    <lineage>
        <taxon>Bacteria</taxon>
        <taxon>Bacillati</taxon>
        <taxon>Actinomycetota</taxon>
        <taxon>Actinomycetes</taxon>
        <taxon>Micrococcales</taxon>
        <taxon>Intrasporangiaceae</taxon>
        <taxon>Terrabacter</taxon>
    </lineage>
</organism>
<dbReference type="PANTHER" id="PTHR43179:SF12">
    <property type="entry name" value="GALACTOFURANOSYLTRANSFERASE GLFT2"/>
    <property type="match status" value="1"/>
</dbReference>
<evidence type="ECO:0000256" key="4">
    <source>
        <dbReference type="ARBA" id="ARBA00022679"/>
    </source>
</evidence>
<evidence type="ECO:0000256" key="3">
    <source>
        <dbReference type="ARBA" id="ARBA00022676"/>
    </source>
</evidence>
<evidence type="ECO:0000256" key="1">
    <source>
        <dbReference type="ARBA" id="ARBA00004776"/>
    </source>
</evidence>
<proteinExistence type="inferred from homology"/>
<evidence type="ECO:0000256" key="2">
    <source>
        <dbReference type="ARBA" id="ARBA00006739"/>
    </source>
</evidence>
<dbReference type="Pfam" id="PF19320">
    <property type="entry name" value="GlfT2_domain3"/>
    <property type="match status" value="1"/>
</dbReference>
<feature type="domain" description="Galactofuranosyltransferase GlfT2 N-terminal" evidence="5">
    <location>
        <begin position="25"/>
        <end position="170"/>
    </location>
</feature>
<dbReference type="Pfam" id="PF17994">
    <property type="entry name" value="Glft2_N"/>
    <property type="match status" value="1"/>
</dbReference>
<keyword evidence="4" id="KW-0808">Transferase</keyword>
<reference evidence="8" key="1">
    <citation type="journal article" date="2019" name="Int. J. Syst. Evol. Microbiol.">
        <title>The Global Catalogue of Microorganisms (GCM) 10K type strain sequencing project: providing services to taxonomists for standard genome sequencing and annotation.</title>
        <authorList>
            <consortium name="The Broad Institute Genomics Platform"/>
            <consortium name="The Broad Institute Genome Sequencing Center for Infectious Disease"/>
            <person name="Wu L."/>
            <person name="Ma J."/>
        </authorList>
    </citation>
    <scope>NUCLEOTIDE SEQUENCE [LARGE SCALE GENOMIC DNA]</scope>
    <source>
        <strain evidence="8">JCM 15628</strain>
    </source>
</reference>
<dbReference type="InterPro" id="IPR045699">
    <property type="entry name" value="GlfT2_C"/>
</dbReference>
<dbReference type="InterPro" id="IPR029044">
    <property type="entry name" value="Nucleotide-diphossugar_trans"/>
</dbReference>
<dbReference type="Proteomes" id="UP001500013">
    <property type="component" value="Unassembled WGS sequence"/>
</dbReference>
<evidence type="ECO:0000313" key="7">
    <source>
        <dbReference type="EMBL" id="GAA1989052.1"/>
    </source>
</evidence>
<dbReference type="Gene3D" id="3.90.550.60">
    <property type="match status" value="1"/>
</dbReference>
<dbReference type="EMBL" id="BAAAPU010000009">
    <property type="protein sequence ID" value="GAA1989052.1"/>
    <property type="molecule type" value="Genomic_DNA"/>
</dbReference>
<accession>A0ABP5E159</accession>
<dbReference type="PANTHER" id="PTHR43179">
    <property type="entry name" value="RHAMNOSYLTRANSFERASE WBBL"/>
    <property type="match status" value="1"/>
</dbReference>
<name>A0ABP5E159_9MICO</name>
<gene>
    <name evidence="7" type="ORF">GCM10009817_33440</name>
</gene>
<dbReference type="RefSeq" id="WP_344065137.1">
    <property type="nucleotide sequence ID" value="NZ_BAAAPU010000009.1"/>
</dbReference>
<keyword evidence="8" id="KW-1185">Reference proteome</keyword>
<comment type="caution">
    <text evidence="7">The sequence shown here is derived from an EMBL/GenBank/DDBJ whole genome shotgun (WGS) entry which is preliminary data.</text>
</comment>
<keyword evidence="3" id="KW-0328">Glycosyltransferase</keyword>
<comment type="pathway">
    <text evidence="1">Cell wall biogenesis; cell wall polysaccharide biosynthesis.</text>
</comment>
<dbReference type="SUPFAM" id="SSF53448">
    <property type="entry name" value="Nucleotide-diphospho-sugar transferases"/>
    <property type="match status" value="1"/>
</dbReference>
<comment type="similarity">
    <text evidence="2">Belongs to the glycosyltransferase 2 family.</text>
</comment>